<evidence type="ECO:0000313" key="6">
    <source>
        <dbReference type="Proteomes" id="UP000294299"/>
    </source>
</evidence>
<evidence type="ECO:0000259" key="4">
    <source>
        <dbReference type="Pfam" id="PF00127"/>
    </source>
</evidence>
<keyword evidence="2" id="KW-0186">Copper</keyword>
<keyword evidence="6" id="KW-1185">Reference proteome</keyword>
<dbReference type="PANTHER" id="PTHR36507:SF1">
    <property type="entry name" value="BLL1555 PROTEIN"/>
    <property type="match status" value="1"/>
</dbReference>
<dbReference type="EMBL" id="LR216287">
    <property type="protein sequence ID" value="VFJ15159.1"/>
    <property type="molecule type" value="Genomic_DNA"/>
</dbReference>
<dbReference type="KEGG" id="nfn:NFRAN_2836"/>
<keyword evidence="3" id="KW-1133">Transmembrane helix</keyword>
<keyword evidence="3" id="KW-0812">Transmembrane</keyword>
<dbReference type="Gene3D" id="2.60.40.420">
    <property type="entry name" value="Cupredoxins - blue copper proteins"/>
    <property type="match status" value="1"/>
</dbReference>
<proteinExistence type="predicted"/>
<evidence type="ECO:0000313" key="5">
    <source>
        <dbReference type="EMBL" id="VFJ15159.1"/>
    </source>
</evidence>
<dbReference type="RefSeq" id="WP_134485159.1">
    <property type="nucleotide sequence ID" value="NZ_LR216287.1"/>
</dbReference>
<dbReference type="InterPro" id="IPR000923">
    <property type="entry name" value="BlueCu_1"/>
</dbReference>
<dbReference type="SUPFAM" id="SSF49503">
    <property type="entry name" value="Cupredoxins"/>
    <property type="match status" value="1"/>
</dbReference>
<dbReference type="GO" id="GO:0005507">
    <property type="term" value="F:copper ion binding"/>
    <property type="evidence" value="ECO:0007669"/>
    <property type="project" value="InterPro"/>
</dbReference>
<dbReference type="OrthoDB" id="11836at2157"/>
<evidence type="ECO:0000256" key="3">
    <source>
        <dbReference type="SAM" id="Phobius"/>
    </source>
</evidence>
<dbReference type="Pfam" id="PF00127">
    <property type="entry name" value="Copper-bind"/>
    <property type="match status" value="1"/>
</dbReference>
<dbReference type="InterPro" id="IPR052721">
    <property type="entry name" value="ET_Amicyanin"/>
</dbReference>
<dbReference type="InterPro" id="IPR008972">
    <property type="entry name" value="Cupredoxin"/>
</dbReference>
<organism evidence="5 6">
    <name type="scientific">Candidatus Nitrosocosmicus franklandianus</name>
    <dbReference type="NCBI Taxonomy" id="1798806"/>
    <lineage>
        <taxon>Archaea</taxon>
        <taxon>Nitrososphaerota</taxon>
        <taxon>Nitrososphaeria</taxon>
        <taxon>Nitrososphaerales</taxon>
        <taxon>Nitrososphaeraceae</taxon>
        <taxon>Candidatus Nitrosocosmicus</taxon>
    </lineage>
</organism>
<feature type="transmembrane region" description="Helical" evidence="3">
    <location>
        <begin position="302"/>
        <end position="324"/>
    </location>
</feature>
<evidence type="ECO:0000256" key="1">
    <source>
        <dbReference type="ARBA" id="ARBA00022723"/>
    </source>
</evidence>
<feature type="domain" description="Blue (type 1) copper" evidence="4">
    <location>
        <begin position="65"/>
        <end position="150"/>
    </location>
</feature>
<name>A0A484IJU3_9ARCH</name>
<sequence>MVGLYTLFFLFIFAYFCSFSIQQIDSKEIFSYAQEKIFNNNVVSISKGAANPEVDITNLSPRQWYDPTVISINVNDTVTWVNNDTEPHTVTSGLGGGLNSLISNSQGKPNGLFDSGLFSAGDSISIRFNTSGTFSYFCTIHPWMEGTVVVRNTSTSIPSYPVDQVGNKIDEFPIYNFTEDNRIEIGLSWTPVTIMTNEPITFIMDFFEYPENSRLHLWPYNFVILQNGSEIYRTSDITQVGSSSRTYAFNSSGEVTIRIESTDNKNTFVEFGTIVYENPYESSADFENVSNNTFSLLSPLTLVYIVYGIIIILPITLVIIIILYKKKKI</sequence>
<dbReference type="AlphaFoldDB" id="A0A484IJU3"/>
<gene>
    <name evidence="5" type="primary">petE</name>
    <name evidence="5" type="ORF">NFRAN_2836</name>
</gene>
<accession>A0A484IJU3</accession>
<protein>
    <submittedName>
        <fullName evidence="5">Plastocyanin</fullName>
    </submittedName>
</protein>
<dbReference type="GeneID" id="39421964"/>
<evidence type="ECO:0000256" key="2">
    <source>
        <dbReference type="ARBA" id="ARBA00023008"/>
    </source>
</evidence>
<dbReference type="Proteomes" id="UP000294299">
    <property type="component" value="Chromosome NFRAN"/>
</dbReference>
<dbReference type="PANTHER" id="PTHR36507">
    <property type="entry name" value="BLL1555 PROTEIN"/>
    <property type="match status" value="1"/>
</dbReference>
<keyword evidence="1" id="KW-0479">Metal-binding</keyword>
<reference evidence="5 6" key="1">
    <citation type="submission" date="2019-02" db="EMBL/GenBank/DDBJ databases">
        <authorList>
            <person name="Lehtovirta-Morley E L."/>
        </authorList>
    </citation>
    <scope>NUCLEOTIDE SEQUENCE [LARGE SCALE GENOMIC DNA]</scope>
    <source>
        <strain evidence="5">NFRAN1</strain>
    </source>
</reference>
<dbReference type="GO" id="GO:0009055">
    <property type="term" value="F:electron transfer activity"/>
    <property type="evidence" value="ECO:0007669"/>
    <property type="project" value="InterPro"/>
</dbReference>
<keyword evidence="3" id="KW-0472">Membrane</keyword>